<dbReference type="OrthoDB" id="5741083at2"/>
<feature type="domain" description="Transcriptional regulator SutA RNAP-binding" evidence="2">
    <location>
        <begin position="69"/>
        <end position="99"/>
    </location>
</feature>
<dbReference type="EMBL" id="CP031222">
    <property type="protein sequence ID" value="AXI02447.1"/>
    <property type="molecule type" value="Genomic_DNA"/>
</dbReference>
<reference evidence="3 4" key="1">
    <citation type="submission" date="2018-07" db="EMBL/GenBank/DDBJ databases">
        <title>Genome sequencing of Moraxellaceae gen. HYN0046.</title>
        <authorList>
            <person name="Kim M."/>
            <person name="Yi H."/>
        </authorList>
    </citation>
    <scope>NUCLEOTIDE SEQUENCE [LARGE SCALE GENOMIC DNA]</scope>
    <source>
        <strain evidence="3 4">HYN0046</strain>
    </source>
</reference>
<sequence>MSSTEYSDDYEGVDPSDETADDDGIDDVDAVVASDDGDVDAAAGASKGDGEGRPAPDDVAQAESLSPSAKRDERQRLAEELERFLAQGGRIQEVPADESIRD</sequence>
<organism evidence="3 4">
    <name type="scientific">Aquirhabdus parva</name>
    <dbReference type="NCBI Taxonomy" id="2283318"/>
    <lineage>
        <taxon>Bacteria</taxon>
        <taxon>Pseudomonadati</taxon>
        <taxon>Pseudomonadota</taxon>
        <taxon>Gammaproteobacteria</taxon>
        <taxon>Moraxellales</taxon>
        <taxon>Moraxellaceae</taxon>
        <taxon>Aquirhabdus</taxon>
    </lineage>
</organism>
<evidence type="ECO:0000256" key="1">
    <source>
        <dbReference type="SAM" id="MobiDB-lite"/>
    </source>
</evidence>
<dbReference type="InterPro" id="IPR049191">
    <property type="entry name" value="SutA_RBD"/>
</dbReference>
<gene>
    <name evidence="3" type="ORF">HYN46_06155</name>
</gene>
<evidence type="ECO:0000313" key="3">
    <source>
        <dbReference type="EMBL" id="AXI02447.1"/>
    </source>
</evidence>
<name>A0A345P588_9GAMM</name>
<keyword evidence="4" id="KW-1185">Reference proteome</keyword>
<dbReference type="KEGG" id="mbah:HYN46_06155"/>
<evidence type="ECO:0000313" key="4">
    <source>
        <dbReference type="Proteomes" id="UP000253940"/>
    </source>
</evidence>
<accession>A0A345P588</accession>
<protein>
    <recommendedName>
        <fullName evidence="2">Transcriptional regulator SutA RNAP-binding domain-containing protein</fullName>
    </recommendedName>
</protein>
<dbReference type="Pfam" id="PF20661">
    <property type="entry name" value="SutA-RBD"/>
    <property type="match status" value="1"/>
</dbReference>
<proteinExistence type="predicted"/>
<dbReference type="Proteomes" id="UP000253940">
    <property type="component" value="Chromosome"/>
</dbReference>
<dbReference type="AlphaFoldDB" id="A0A345P588"/>
<dbReference type="RefSeq" id="WP_114898557.1">
    <property type="nucleotide sequence ID" value="NZ_CP031222.1"/>
</dbReference>
<feature type="region of interest" description="Disordered" evidence="1">
    <location>
        <begin position="1"/>
        <end position="74"/>
    </location>
</feature>
<evidence type="ECO:0000259" key="2">
    <source>
        <dbReference type="Pfam" id="PF20661"/>
    </source>
</evidence>
<feature type="compositionally biased region" description="Acidic residues" evidence="1">
    <location>
        <begin position="1"/>
        <end position="39"/>
    </location>
</feature>